<dbReference type="GO" id="GO:0003676">
    <property type="term" value="F:nucleic acid binding"/>
    <property type="evidence" value="ECO:0007669"/>
    <property type="project" value="InterPro"/>
</dbReference>
<dbReference type="Proteomes" id="UP000197003">
    <property type="component" value="Chromosome"/>
</dbReference>
<dbReference type="RefSeq" id="WP_088565132.1">
    <property type="nucleotide sequence ID" value="NZ_CP020946.1"/>
</dbReference>
<dbReference type="InterPro" id="IPR013520">
    <property type="entry name" value="Ribonucl_H"/>
</dbReference>
<dbReference type="PANTHER" id="PTHR30231">
    <property type="entry name" value="DNA POLYMERASE III SUBUNIT EPSILON"/>
    <property type="match status" value="1"/>
</dbReference>
<dbReference type="GO" id="GO:0045004">
    <property type="term" value="P:DNA replication proofreading"/>
    <property type="evidence" value="ECO:0007669"/>
    <property type="project" value="TreeGrafter"/>
</dbReference>
<feature type="domain" description="Exonuclease" evidence="1">
    <location>
        <begin position="45"/>
        <end position="211"/>
    </location>
</feature>
<dbReference type="Pfam" id="PF00929">
    <property type="entry name" value="RNase_T"/>
    <property type="match status" value="1"/>
</dbReference>
<accession>A0A1Z3N7Z2</accession>
<gene>
    <name evidence="2" type="ORF">B9G79_08460</name>
</gene>
<reference evidence="2 3" key="1">
    <citation type="submission" date="2017-04" db="EMBL/GenBank/DDBJ databases">
        <title>Whole genome sequence of Bdellovibrio bacteriovorus strain SSB218315.</title>
        <authorList>
            <person name="Oyedara O."/>
            <person name="Rodriguez-Perez M.A."/>
        </authorList>
    </citation>
    <scope>NUCLEOTIDE SEQUENCE [LARGE SCALE GENOMIC DNA]</scope>
    <source>
        <strain evidence="2 3">SSB218315</strain>
    </source>
</reference>
<dbReference type="SMART" id="SM00479">
    <property type="entry name" value="EXOIII"/>
    <property type="match status" value="1"/>
</dbReference>
<dbReference type="GO" id="GO:0005829">
    <property type="term" value="C:cytosol"/>
    <property type="evidence" value="ECO:0007669"/>
    <property type="project" value="TreeGrafter"/>
</dbReference>
<dbReference type="SUPFAM" id="SSF53098">
    <property type="entry name" value="Ribonuclease H-like"/>
    <property type="match status" value="1"/>
</dbReference>
<sequence>MAFRWIGKSADGKSVTLKHLEDCKLNTPPYATTTWVRDNADIVRVAAILDVETTGLNQAEDTIIEIGIRQFLFNKNTGEVLAVTKSYSSFQDPGKPISAEIQALTGITDEMVAGKHIDWTAVDALLNECQLIIAHNAKFDRPFIDRRSKTSAERVWACSFKQVEWSDKGFTSPKLELLNIYHGFFTDSHRAINDVDALLYLLSLPDAETQKPYLFELINNARRPMTHVIATSAPFESKDHLKGRGYNWDSINRFWSKIIFKDEVPDETKWLEETVYCGPFGGMTRDIALVDGFKN</sequence>
<dbReference type="PANTHER" id="PTHR30231:SF37">
    <property type="entry name" value="EXODEOXYRIBONUCLEASE 10"/>
    <property type="match status" value="1"/>
</dbReference>
<organism evidence="2 3">
    <name type="scientific">Bdellovibrio bacteriovorus</name>
    <dbReference type="NCBI Taxonomy" id="959"/>
    <lineage>
        <taxon>Bacteria</taxon>
        <taxon>Pseudomonadati</taxon>
        <taxon>Bdellovibrionota</taxon>
        <taxon>Bdellovibrionia</taxon>
        <taxon>Bdellovibrionales</taxon>
        <taxon>Pseudobdellovibrionaceae</taxon>
        <taxon>Bdellovibrio</taxon>
    </lineage>
</organism>
<evidence type="ECO:0000313" key="3">
    <source>
        <dbReference type="Proteomes" id="UP000197003"/>
    </source>
</evidence>
<proteinExistence type="predicted"/>
<evidence type="ECO:0000259" key="1">
    <source>
        <dbReference type="SMART" id="SM00479"/>
    </source>
</evidence>
<evidence type="ECO:0000313" key="2">
    <source>
        <dbReference type="EMBL" id="ASD63603.1"/>
    </source>
</evidence>
<dbReference type="GO" id="GO:0008408">
    <property type="term" value="F:3'-5' exonuclease activity"/>
    <property type="evidence" value="ECO:0007669"/>
    <property type="project" value="TreeGrafter"/>
</dbReference>
<dbReference type="Gene3D" id="3.30.420.10">
    <property type="entry name" value="Ribonuclease H-like superfamily/Ribonuclease H"/>
    <property type="match status" value="1"/>
</dbReference>
<dbReference type="CDD" id="cd06127">
    <property type="entry name" value="DEDDh"/>
    <property type="match status" value="1"/>
</dbReference>
<dbReference type="EMBL" id="CP020946">
    <property type="protein sequence ID" value="ASD63603.1"/>
    <property type="molecule type" value="Genomic_DNA"/>
</dbReference>
<dbReference type="InterPro" id="IPR036397">
    <property type="entry name" value="RNaseH_sf"/>
</dbReference>
<dbReference type="InterPro" id="IPR012337">
    <property type="entry name" value="RNaseH-like_sf"/>
</dbReference>
<dbReference type="AlphaFoldDB" id="A0A1Z3N7Z2"/>
<dbReference type="OrthoDB" id="9803913at2"/>
<dbReference type="NCBIfam" id="NF006615">
    <property type="entry name" value="PRK09182.1"/>
    <property type="match status" value="1"/>
</dbReference>
<protein>
    <submittedName>
        <fullName evidence="2">DNA polymerase III subunit epsilon</fullName>
    </submittedName>
</protein>
<name>A0A1Z3N7Z2_BDEBC</name>